<comment type="subcellular location">
    <subcellularLocation>
        <location evidence="2">Cytoplasm</location>
    </subcellularLocation>
    <subcellularLocation>
        <location evidence="1">Nucleus</location>
    </subcellularLocation>
</comment>
<dbReference type="InterPro" id="IPR036867">
    <property type="entry name" value="R3H_dom_sf"/>
</dbReference>
<feature type="compositionally biased region" description="Basic and acidic residues" evidence="13">
    <location>
        <begin position="39"/>
        <end position="52"/>
    </location>
</feature>
<evidence type="ECO:0000256" key="6">
    <source>
        <dbReference type="ARBA" id="ARBA00022741"/>
    </source>
</evidence>
<dbReference type="InterPro" id="IPR041677">
    <property type="entry name" value="DNA2/NAM7_AAA_11"/>
</dbReference>
<dbReference type="FunFam" id="3.40.50.300:FF:000326">
    <property type="entry name" value="P-loop containing nucleoside triphosphate hydrolase"/>
    <property type="match status" value="1"/>
</dbReference>
<dbReference type="InterPro" id="IPR027417">
    <property type="entry name" value="P-loop_NTPase"/>
</dbReference>
<keyword evidence="12" id="KW-0175">Coiled coil</keyword>
<dbReference type="InterPro" id="IPR041679">
    <property type="entry name" value="DNA2/NAM7-like_C"/>
</dbReference>
<name>A0A1Y1IH95_KLENI</name>
<dbReference type="CDD" id="cd18808">
    <property type="entry name" value="SF1_C_Upf1"/>
    <property type="match status" value="1"/>
</dbReference>
<dbReference type="SMART" id="SM00382">
    <property type="entry name" value="AAA"/>
    <property type="match status" value="1"/>
</dbReference>
<dbReference type="GO" id="GO:0043139">
    <property type="term" value="F:5'-3' DNA helicase activity"/>
    <property type="evidence" value="ECO:0000318"/>
    <property type="project" value="GO_Central"/>
</dbReference>
<reference evidence="16 17" key="1">
    <citation type="journal article" date="2014" name="Nat. Commun.">
        <title>Klebsormidium flaccidum genome reveals primary factors for plant terrestrial adaptation.</title>
        <authorList>
            <person name="Hori K."/>
            <person name="Maruyama F."/>
            <person name="Fujisawa T."/>
            <person name="Togashi T."/>
            <person name="Yamamoto N."/>
            <person name="Seo M."/>
            <person name="Sato S."/>
            <person name="Yamada T."/>
            <person name="Mori H."/>
            <person name="Tajima N."/>
            <person name="Moriyama T."/>
            <person name="Ikeuchi M."/>
            <person name="Watanabe M."/>
            <person name="Wada H."/>
            <person name="Kobayashi K."/>
            <person name="Saito M."/>
            <person name="Masuda T."/>
            <person name="Sasaki-Sekimoto Y."/>
            <person name="Mashiguchi K."/>
            <person name="Awai K."/>
            <person name="Shimojima M."/>
            <person name="Masuda S."/>
            <person name="Iwai M."/>
            <person name="Nobusawa T."/>
            <person name="Narise T."/>
            <person name="Kondo S."/>
            <person name="Saito H."/>
            <person name="Sato R."/>
            <person name="Murakawa M."/>
            <person name="Ihara Y."/>
            <person name="Oshima-Yamada Y."/>
            <person name="Ohtaka K."/>
            <person name="Satoh M."/>
            <person name="Sonobe K."/>
            <person name="Ishii M."/>
            <person name="Ohtani R."/>
            <person name="Kanamori-Sato M."/>
            <person name="Honoki R."/>
            <person name="Miyazaki D."/>
            <person name="Mochizuki H."/>
            <person name="Umetsu J."/>
            <person name="Higashi K."/>
            <person name="Shibata D."/>
            <person name="Kamiya Y."/>
            <person name="Sato N."/>
            <person name="Nakamura Y."/>
            <person name="Tabata S."/>
            <person name="Ida S."/>
            <person name="Kurokawa K."/>
            <person name="Ohta H."/>
        </authorList>
    </citation>
    <scope>NUCLEOTIDE SEQUENCE [LARGE SCALE GENOMIC DNA]</scope>
    <source>
        <strain evidence="16 17">NIES-2285</strain>
    </source>
</reference>
<evidence type="ECO:0000256" key="3">
    <source>
        <dbReference type="ARBA" id="ARBA00007913"/>
    </source>
</evidence>
<evidence type="ECO:0000256" key="4">
    <source>
        <dbReference type="ARBA" id="ARBA00012551"/>
    </source>
</evidence>
<dbReference type="Proteomes" id="UP000054558">
    <property type="component" value="Unassembled WGS sequence"/>
</dbReference>
<dbReference type="Gene3D" id="2.40.30.270">
    <property type="match status" value="1"/>
</dbReference>
<protein>
    <recommendedName>
        <fullName evidence="4">DNA helicase</fullName>
        <ecNumber evidence="4">3.6.4.12</ecNumber>
    </recommendedName>
</protein>
<organism evidence="16 17">
    <name type="scientific">Klebsormidium nitens</name>
    <name type="common">Green alga</name>
    <name type="synonym">Ulothrix nitens</name>
    <dbReference type="NCBI Taxonomy" id="105231"/>
    <lineage>
        <taxon>Eukaryota</taxon>
        <taxon>Viridiplantae</taxon>
        <taxon>Streptophyta</taxon>
        <taxon>Klebsormidiophyceae</taxon>
        <taxon>Klebsormidiales</taxon>
        <taxon>Klebsormidiaceae</taxon>
        <taxon>Klebsormidium</taxon>
    </lineage>
</organism>
<evidence type="ECO:0000259" key="15">
    <source>
        <dbReference type="SMART" id="SM00487"/>
    </source>
</evidence>
<dbReference type="Pfam" id="PF13086">
    <property type="entry name" value="AAA_11"/>
    <property type="match status" value="1"/>
</dbReference>
<dbReference type="GO" id="GO:0005524">
    <property type="term" value="F:ATP binding"/>
    <property type="evidence" value="ECO:0007669"/>
    <property type="project" value="UniProtKB-KW"/>
</dbReference>
<dbReference type="GO" id="GO:0005737">
    <property type="term" value="C:cytoplasm"/>
    <property type="evidence" value="ECO:0007669"/>
    <property type="project" value="UniProtKB-SubCell"/>
</dbReference>
<evidence type="ECO:0000256" key="13">
    <source>
        <dbReference type="SAM" id="MobiDB-lite"/>
    </source>
</evidence>
<dbReference type="InterPro" id="IPR048761">
    <property type="entry name" value="SMUBP-2_HCS1_1B"/>
</dbReference>
<evidence type="ECO:0000313" key="17">
    <source>
        <dbReference type="Proteomes" id="UP000054558"/>
    </source>
</evidence>
<feature type="coiled-coil region" evidence="12">
    <location>
        <begin position="514"/>
        <end position="549"/>
    </location>
</feature>
<keyword evidence="17" id="KW-1185">Reference proteome</keyword>
<evidence type="ECO:0000313" key="16">
    <source>
        <dbReference type="EMBL" id="GAQ88106.1"/>
    </source>
</evidence>
<dbReference type="InterPro" id="IPR003593">
    <property type="entry name" value="AAA+_ATPase"/>
</dbReference>
<keyword evidence="6" id="KW-0547">Nucleotide-binding</keyword>
<keyword evidence="8 16" id="KW-0347">Helicase</keyword>
<dbReference type="Gene3D" id="3.30.1370.50">
    <property type="entry name" value="R3H-like domain"/>
    <property type="match status" value="1"/>
</dbReference>
<evidence type="ECO:0000256" key="8">
    <source>
        <dbReference type="ARBA" id="ARBA00022806"/>
    </source>
</evidence>
<evidence type="ECO:0000256" key="11">
    <source>
        <dbReference type="ARBA" id="ARBA00048432"/>
    </source>
</evidence>
<dbReference type="SUPFAM" id="SSF52540">
    <property type="entry name" value="P-loop containing nucleoside triphosphate hydrolases"/>
    <property type="match status" value="1"/>
</dbReference>
<dbReference type="EMBL" id="DF237349">
    <property type="protein sequence ID" value="GAQ88106.1"/>
    <property type="molecule type" value="Genomic_DNA"/>
</dbReference>
<dbReference type="InterPro" id="IPR047187">
    <property type="entry name" value="SF1_C_Upf1"/>
</dbReference>
<dbReference type="InterPro" id="IPR014001">
    <property type="entry name" value="Helicase_ATP-bd"/>
</dbReference>
<evidence type="ECO:0000256" key="10">
    <source>
        <dbReference type="ARBA" id="ARBA00023242"/>
    </source>
</evidence>
<dbReference type="GO" id="GO:0005694">
    <property type="term" value="C:chromosome"/>
    <property type="evidence" value="ECO:0007669"/>
    <property type="project" value="UniProtKB-ARBA"/>
</dbReference>
<dbReference type="SMART" id="SM00487">
    <property type="entry name" value="DEXDc"/>
    <property type="match status" value="1"/>
</dbReference>
<accession>A0A1Y1IH95</accession>
<gene>
    <name evidence="16" type="ORF">KFL_004000090</name>
</gene>
<comment type="similarity">
    <text evidence="3">Belongs to the DNA2/NAM7 helicase family.</text>
</comment>
<dbReference type="PANTHER" id="PTHR43788:SF8">
    <property type="entry name" value="DNA-BINDING PROTEIN SMUBP-2"/>
    <property type="match status" value="1"/>
</dbReference>
<evidence type="ECO:0000256" key="1">
    <source>
        <dbReference type="ARBA" id="ARBA00004123"/>
    </source>
</evidence>
<keyword evidence="10" id="KW-0539">Nucleus</keyword>
<dbReference type="OrthoDB" id="6513042at2759"/>
<dbReference type="Gene3D" id="3.40.50.300">
    <property type="entry name" value="P-loop containing nucleotide triphosphate hydrolases"/>
    <property type="match status" value="2"/>
</dbReference>
<evidence type="ECO:0000256" key="12">
    <source>
        <dbReference type="SAM" id="Coils"/>
    </source>
</evidence>
<evidence type="ECO:0000256" key="9">
    <source>
        <dbReference type="ARBA" id="ARBA00022840"/>
    </source>
</evidence>
<dbReference type="GO" id="GO:0003723">
    <property type="term" value="F:RNA binding"/>
    <property type="evidence" value="ECO:0007669"/>
    <property type="project" value="InterPro"/>
</dbReference>
<dbReference type="NCBIfam" id="TIGR00376">
    <property type="entry name" value="IGHMBP2 family helicase"/>
    <property type="match status" value="1"/>
</dbReference>
<dbReference type="AlphaFoldDB" id="A0A1Y1IH95"/>
<dbReference type="PANTHER" id="PTHR43788">
    <property type="entry name" value="DNA2/NAM7 HELICASE FAMILY MEMBER"/>
    <property type="match status" value="1"/>
</dbReference>
<dbReference type="Pfam" id="PF21138">
    <property type="entry name" value="SMUBP-2_HCS1_1B"/>
    <property type="match status" value="1"/>
</dbReference>
<dbReference type="GO" id="GO:0016787">
    <property type="term" value="F:hydrolase activity"/>
    <property type="evidence" value="ECO:0007669"/>
    <property type="project" value="UniProtKB-KW"/>
</dbReference>
<keyword evidence="9" id="KW-0067">ATP-binding</keyword>
<feature type="region of interest" description="Disordered" evidence="13">
    <location>
        <begin position="1"/>
        <end position="79"/>
    </location>
</feature>
<keyword evidence="5" id="KW-0963">Cytoplasm</keyword>
<dbReference type="GO" id="GO:0005634">
    <property type="term" value="C:nucleus"/>
    <property type="evidence" value="ECO:0007669"/>
    <property type="project" value="UniProtKB-SubCell"/>
</dbReference>
<proteinExistence type="inferred from homology"/>
<evidence type="ECO:0000256" key="7">
    <source>
        <dbReference type="ARBA" id="ARBA00022801"/>
    </source>
</evidence>
<dbReference type="CDD" id="cd18044">
    <property type="entry name" value="DEXXQc_SMUBP2"/>
    <property type="match status" value="1"/>
</dbReference>
<evidence type="ECO:0000256" key="2">
    <source>
        <dbReference type="ARBA" id="ARBA00004496"/>
    </source>
</evidence>
<dbReference type="EC" id="3.6.4.12" evidence="4"/>
<keyword evidence="7" id="KW-0378">Hydrolase</keyword>
<dbReference type="InterPro" id="IPR004483">
    <property type="entry name" value="SMUBP-2/Hcs1-like"/>
</dbReference>
<comment type="catalytic activity">
    <reaction evidence="11">
        <text>ATP + H2O = ADP + phosphate + H(+)</text>
        <dbReference type="Rhea" id="RHEA:13065"/>
        <dbReference type="ChEBI" id="CHEBI:15377"/>
        <dbReference type="ChEBI" id="CHEBI:15378"/>
        <dbReference type="ChEBI" id="CHEBI:30616"/>
        <dbReference type="ChEBI" id="CHEBI:43474"/>
        <dbReference type="ChEBI" id="CHEBI:456216"/>
        <dbReference type="EC" id="3.6.4.12"/>
    </reaction>
    <physiologicalReaction direction="left-to-right" evidence="11">
        <dbReference type="Rhea" id="RHEA:13066"/>
    </physiologicalReaction>
</comment>
<dbReference type="Pfam" id="PF13087">
    <property type="entry name" value="AAA_12"/>
    <property type="match status" value="1"/>
</dbReference>
<evidence type="ECO:0000259" key="14">
    <source>
        <dbReference type="SMART" id="SM00382"/>
    </source>
</evidence>
<dbReference type="InterPro" id="IPR050534">
    <property type="entry name" value="Coronavir_polyprotein_1ab"/>
</dbReference>
<sequence>MPSDAAKKKAAQKRIAAATKRVPGGKKDADAPAGEELSVPEKNDGVSSETHDSAQGSASAGLSGGGKVEKVRGGGGSNAAECNVTRIVFPTTLSARQRALVHEVAEEAGWNHASAGPTVDTRRLALWQNAEGDHLDVPETGPSFDDADIADVLERVLRISVRDKFLDGGGAGKKSGEKGASAKGGVTSAGRGVTSAGRGMRSAGTGIEATGKTVSLEGFVSAMMPLLELEKVAEVAASTETNTTLKPETAQKRGRALLNLKCTDAQSGLLGKTLLVLEPNRGDLFPPHKFTPHDVVALKLNKADGSAPALGQGVVYQVKDNAITVAFEDVPEDGLDSPLRIEKLTNEVTFRRLKDTLIELSKGPKGPAVDLVPVLFGERAPRFAKKPLPFTPINVNLDHSQREAVSRALGAEDFLLLHGPPGTGKTTAVIELILQEVKKGRKILACAASNIAVDNMVERLAKHKVKLVRLGHPARLLPQVLDSALDALVMRTDNSSLANDVRKEMKQIGNKLLKTKDRREKGDLRRELKKLAKEEKQRQQQAVNDVIKDSTVILTTLTGALSFQLKGTDFDLVVLDEAAQALECACWIPILKGRRCILAGDHLQLPPTVQSAEAEKKGLGTTLFERLTRLYGDDVTALLTVQYRMNEDVMRWSSEELYGGKITAHESVASHGLCDVEGVTSSPATDPVLIMIDTAGCDMDELKEEEGGSTSNEGEARVVMAHVSQLLEAGVAAADVGVITPYSAQVGVLKQMRGEDRKLRDLEISTVDGFQGREKEAIVISMVRSNDKGEVGFLADSRRMNVAVTRARRQCTVICDSETVSNDPFLKRMVKYFEENGEYLSAMEYK</sequence>
<feature type="domain" description="AAA+ ATPase" evidence="14">
    <location>
        <begin position="411"/>
        <end position="642"/>
    </location>
</feature>
<dbReference type="GO" id="GO:0003677">
    <property type="term" value="F:DNA binding"/>
    <property type="evidence" value="ECO:0007669"/>
    <property type="project" value="InterPro"/>
</dbReference>
<dbReference type="OMA" id="TIIHGPP"/>
<feature type="domain" description="Helicase ATP-binding" evidence="15">
    <location>
        <begin position="393"/>
        <end position="644"/>
    </location>
</feature>
<evidence type="ECO:0000256" key="5">
    <source>
        <dbReference type="ARBA" id="ARBA00022490"/>
    </source>
</evidence>
<feature type="region of interest" description="Disordered" evidence="13">
    <location>
        <begin position="168"/>
        <end position="204"/>
    </location>
</feature>